<dbReference type="Gene3D" id="1.10.1030.10">
    <property type="entry name" value="Carbamoyl-phosphate synthetase, large subunit oligomerisation domain"/>
    <property type="match status" value="1"/>
</dbReference>
<evidence type="ECO:0000259" key="5">
    <source>
        <dbReference type="SMART" id="SM01096"/>
    </source>
</evidence>
<dbReference type="PANTHER" id="PTHR11405:SF53">
    <property type="entry name" value="CARBAMOYL-PHOSPHATE SYNTHASE [AMMONIA], MITOCHONDRIAL"/>
    <property type="match status" value="1"/>
</dbReference>
<dbReference type="SMART" id="SM01096">
    <property type="entry name" value="CPSase_L_D3"/>
    <property type="match status" value="1"/>
</dbReference>
<evidence type="ECO:0000256" key="1">
    <source>
        <dbReference type="ARBA" id="ARBA00022598"/>
    </source>
</evidence>
<gene>
    <name evidence="6" type="ORF">PCOR1329_LOCUS52405</name>
</gene>
<name>A0ABN9UYB3_9DINO</name>
<dbReference type="InterPro" id="IPR005480">
    <property type="entry name" value="CPSase_lsu_oligo"/>
</dbReference>
<feature type="compositionally biased region" description="Gly residues" evidence="4">
    <location>
        <begin position="561"/>
        <end position="570"/>
    </location>
</feature>
<organism evidence="6 7">
    <name type="scientific">Prorocentrum cordatum</name>
    <dbReference type="NCBI Taxonomy" id="2364126"/>
    <lineage>
        <taxon>Eukaryota</taxon>
        <taxon>Sar</taxon>
        <taxon>Alveolata</taxon>
        <taxon>Dinophyceae</taxon>
        <taxon>Prorocentrales</taxon>
        <taxon>Prorocentraceae</taxon>
        <taxon>Prorocentrum</taxon>
    </lineage>
</organism>
<feature type="region of interest" description="Disordered" evidence="4">
    <location>
        <begin position="479"/>
        <end position="581"/>
    </location>
</feature>
<comment type="caution">
    <text evidence="6">The sequence shown here is derived from an EMBL/GenBank/DDBJ whole genome shotgun (WGS) entry which is preliminary data.</text>
</comment>
<evidence type="ECO:0000313" key="7">
    <source>
        <dbReference type="Proteomes" id="UP001189429"/>
    </source>
</evidence>
<sequence>MVDEACKGFDSERFDLELAHRGEEARGAPCTTCRRDFEHVATAQVRRSGARADNVAAAAAHWKSALVPEVRAVLPPGYSGPLQRGMVKAPGHADWAVCDDIDRGFPMAGPMPVPMFFGSARVGQLPSGLDVAEALQHAFQGRDHALKELMNRPSQQRGTHDSLPRTQEDVQYRGATMYNVRPIVNSTAGGLNPAAADIEAMRGGHKKACRQWPVRPHERNLVDALDLDLGQSGFGSVALFGRAGSWTEDLGRGLRLRRAILTMPLQYCQDQDCMRAEVRDRVGRRPLVDASGGALGAALPSSRGRGCFLADEGVRGRSPAALLFGDKGADGRRVARAGGPLNGVSALAELAQSARPTPSRVWAIAKAFELGMGVEKIHALTRIDRWFLSKLLHIHTVKHALQATDLSGLAASPQLLLEAKRCGFADRQIAPLLRFQDGAGAHGKWDYSGAAAGLALAAAALLAAQLCGWRRWWSLPAPARDAPEAPPEGGAARGGAGRVGTGRGGEGGARTPPSSPARAGSAAAAPSARAGSAAAAPPAAAAASEVQGQLKTSDDVQWLEGGAGSPGTGGSRQPRAASDQQAIEKDQQVLVDVKSIGRTSSRQLKQSSVLAAGRGTENAIDYIRALNRQIKSALSNLAECESWAIARDSDRNGLEARRGLRRMFDALTRGPGQAELHCHKGKGVYTFDLKINAQEDIDAVPATTVSSTFFRRRDDHWHARSKLQLQAFPRRRWYGGRCRGGRAPSAAKGGPGGAGGVALAQVVHWAAGLRRADAARLPELLAWVGRLLEEPSPSDDGALAACLSAVPQEVASSLCRVRHTKLAPDRSSTRVSVGAAFWGSSSLAPGNELAGRAVELASRACDREPAKSLDVLNVVFKDPRWRGEHAAPAVVELAVRELRRAVGELPGQRAAAQRSARLLHFLAEESRSRALVASGGGPELVFEVLDQHGGDPGVALGCVGCLLCLAAEGLDLQKAVGAALGCMRQHPTNGDLQWRSLAALHSLPRHWEASDAAVVAAELACAAGTRHPHFDSVVEWVAKVLCRLVLRRDNGVREWLRRGAPDGWLRGFRENSYKIRKPNKEAGSPKSTIEDGASR</sequence>
<feature type="region of interest" description="Disordered" evidence="4">
    <location>
        <begin position="1075"/>
        <end position="1095"/>
    </location>
</feature>
<keyword evidence="2" id="KW-0547">Nucleotide-binding</keyword>
<keyword evidence="7" id="KW-1185">Reference proteome</keyword>
<dbReference type="EMBL" id="CAUYUJ010016377">
    <property type="protein sequence ID" value="CAK0864563.1"/>
    <property type="molecule type" value="Genomic_DNA"/>
</dbReference>
<dbReference type="PANTHER" id="PTHR11405">
    <property type="entry name" value="CARBAMOYLTRANSFERASE FAMILY MEMBER"/>
    <property type="match status" value="1"/>
</dbReference>
<feature type="non-terminal residue" evidence="6">
    <location>
        <position position="1095"/>
    </location>
</feature>
<reference evidence="6" key="1">
    <citation type="submission" date="2023-10" db="EMBL/GenBank/DDBJ databases">
        <authorList>
            <person name="Chen Y."/>
            <person name="Shah S."/>
            <person name="Dougan E. K."/>
            <person name="Thang M."/>
            <person name="Chan C."/>
        </authorList>
    </citation>
    <scope>NUCLEOTIDE SEQUENCE [LARGE SCALE GENOMIC DNA]</scope>
</reference>
<dbReference type="Gene3D" id="1.25.10.10">
    <property type="entry name" value="Leucine-rich Repeat Variant"/>
    <property type="match status" value="1"/>
</dbReference>
<dbReference type="InterPro" id="IPR036897">
    <property type="entry name" value="CarbamoylP_synth_lsu_oligo_sf"/>
</dbReference>
<dbReference type="Pfam" id="PF02787">
    <property type="entry name" value="CPSase_L_D3"/>
    <property type="match status" value="1"/>
</dbReference>
<dbReference type="SUPFAM" id="SSF48108">
    <property type="entry name" value="Carbamoyl phosphate synthetase, large subunit connection domain"/>
    <property type="match status" value="1"/>
</dbReference>
<dbReference type="Proteomes" id="UP001189429">
    <property type="component" value="Unassembled WGS sequence"/>
</dbReference>
<evidence type="ECO:0000256" key="3">
    <source>
        <dbReference type="ARBA" id="ARBA00022840"/>
    </source>
</evidence>
<evidence type="ECO:0000313" key="6">
    <source>
        <dbReference type="EMBL" id="CAK0864563.1"/>
    </source>
</evidence>
<accession>A0ABN9UYB3</accession>
<proteinExistence type="predicted"/>
<feature type="compositionally biased region" description="Low complexity" evidence="4">
    <location>
        <begin position="509"/>
        <end position="544"/>
    </location>
</feature>
<keyword evidence="1" id="KW-0436">Ligase</keyword>
<evidence type="ECO:0000256" key="2">
    <source>
        <dbReference type="ARBA" id="ARBA00022741"/>
    </source>
</evidence>
<dbReference type="InterPro" id="IPR011989">
    <property type="entry name" value="ARM-like"/>
</dbReference>
<feature type="compositionally biased region" description="Gly residues" evidence="4">
    <location>
        <begin position="491"/>
        <end position="508"/>
    </location>
</feature>
<feature type="domain" description="Carbamoyl-phosphate synthetase large subunit oligomerisation" evidence="5">
    <location>
        <begin position="349"/>
        <end position="433"/>
    </location>
</feature>
<evidence type="ECO:0000256" key="4">
    <source>
        <dbReference type="SAM" id="MobiDB-lite"/>
    </source>
</evidence>
<keyword evidence="3" id="KW-0067">ATP-binding</keyword>
<protein>
    <recommendedName>
        <fullName evidence="5">Carbamoyl-phosphate synthetase large subunit oligomerisation domain-containing protein</fullName>
    </recommendedName>
</protein>